<dbReference type="EMBL" id="FSRA01000001">
    <property type="protein sequence ID" value="SIN69309.1"/>
    <property type="molecule type" value="Genomic_DNA"/>
</dbReference>
<proteinExistence type="predicted"/>
<feature type="signal peptide" evidence="1">
    <location>
        <begin position="1"/>
        <end position="21"/>
    </location>
</feature>
<sequence length="341" mass="37412">MTKRSLYILLITIVFAATAKAQQLPHYTQYLMNPFVINPAVAGIENYWDIKASHRHQWAGLQDAPVTSYLTAHGPLGNSNNLVTPTGSDVGYNPRGRAYWTDYERPSSHPGMGLMVMNDVTGPIRRFAFSAAYAHHIGLAPKTSISVGIGAGVQNYSLDADKLNFASASDPAVGGIGLMERWKPDVSAGIWLYSADFFAGVSANNIIPQELTFDKGGVATATERGRLAPHIFITAGYRLWINDDISVLPSLMLKYISPVPLGIDLNARLQYRDRLWIGANYRNGDGFAGMLGIYITPMLNVGYAYDYTTSSLNFVSKGSHEITLGLLLRNRNGDYAPRNSW</sequence>
<dbReference type="STRING" id="536979.SAMN04488055_0677"/>
<keyword evidence="1" id="KW-0732">Signal</keyword>
<dbReference type="AlphaFoldDB" id="A0A1N6DER0"/>
<evidence type="ECO:0000256" key="1">
    <source>
        <dbReference type="SAM" id="SignalP"/>
    </source>
</evidence>
<gene>
    <name evidence="2" type="ORF">SAMN04488055_0677</name>
</gene>
<accession>A0A1N6DER0</accession>
<dbReference type="NCBIfam" id="TIGR03519">
    <property type="entry name" value="T9SS_PorP_fam"/>
    <property type="match status" value="1"/>
</dbReference>
<keyword evidence="3" id="KW-1185">Reference proteome</keyword>
<organism evidence="2 3">
    <name type="scientific">Chitinophaga niabensis</name>
    <dbReference type="NCBI Taxonomy" id="536979"/>
    <lineage>
        <taxon>Bacteria</taxon>
        <taxon>Pseudomonadati</taxon>
        <taxon>Bacteroidota</taxon>
        <taxon>Chitinophagia</taxon>
        <taxon>Chitinophagales</taxon>
        <taxon>Chitinophagaceae</taxon>
        <taxon>Chitinophaga</taxon>
    </lineage>
</organism>
<name>A0A1N6DER0_9BACT</name>
<dbReference type="Proteomes" id="UP000185003">
    <property type="component" value="Unassembled WGS sequence"/>
</dbReference>
<feature type="chain" id="PRO_5009935471" evidence="1">
    <location>
        <begin position="22"/>
        <end position="341"/>
    </location>
</feature>
<protein>
    <submittedName>
        <fullName evidence="2">Type IX secretion system membrane protein, PorP/SprF family</fullName>
    </submittedName>
</protein>
<reference evidence="2 3" key="1">
    <citation type="submission" date="2016-11" db="EMBL/GenBank/DDBJ databases">
        <authorList>
            <person name="Jaros S."/>
            <person name="Januszkiewicz K."/>
            <person name="Wedrychowicz H."/>
        </authorList>
    </citation>
    <scope>NUCLEOTIDE SEQUENCE [LARGE SCALE GENOMIC DNA]</scope>
    <source>
        <strain evidence="2 3">DSM 24787</strain>
    </source>
</reference>
<dbReference type="OrthoDB" id="626665at2"/>
<dbReference type="InterPro" id="IPR019861">
    <property type="entry name" value="PorP/SprF_Bacteroidetes"/>
</dbReference>
<evidence type="ECO:0000313" key="3">
    <source>
        <dbReference type="Proteomes" id="UP000185003"/>
    </source>
</evidence>
<dbReference type="RefSeq" id="WP_074237844.1">
    <property type="nucleotide sequence ID" value="NZ_FSRA01000001.1"/>
</dbReference>
<dbReference type="Pfam" id="PF11751">
    <property type="entry name" value="PorP_SprF"/>
    <property type="match status" value="1"/>
</dbReference>
<evidence type="ECO:0000313" key="2">
    <source>
        <dbReference type="EMBL" id="SIN69309.1"/>
    </source>
</evidence>